<dbReference type="Gene3D" id="2.40.70.10">
    <property type="entry name" value="Acid Proteases"/>
    <property type="match status" value="2"/>
</dbReference>
<dbReference type="PANTHER" id="PTHR13683">
    <property type="entry name" value="ASPARTYL PROTEASES"/>
    <property type="match status" value="1"/>
</dbReference>
<feature type="domain" description="Peptidase A1" evidence="4">
    <location>
        <begin position="149"/>
        <end position="482"/>
    </location>
</feature>
<feature type="signal peptide" evidence="3">
    <location>
        <begin position="1"/>
        <end position="23"/>
    </location>
</feature>
<dbReference type="PANTHER" id="PTHR13683:SF750">
    <property type="entry name" value="ASPARTYL PROTEASE AED1"/>
    <property type="match status" value="1"/>
</dbReference>
<evidence type="ECO:0000256" key="2">
    <source>
        <dbReference type="PIRSR" id="PIRSR601461-1"/>
    </source>
</evidence>
<evidence type="ECO:0000313" key="6">
    <source>
        <dbReference type="Proteomes" id="UP001632038"/>
    </source>
</evidence>
<dbReference type="Pfam" id="PF14543">
    <property type="entry name" value="TAXi_N"/>
    <property type="match status" value="1"/>
</dbReference>
<evidence type="ECO:0000259" key="4">
    <source>
        <dbReference type="PROSITE" id="PS51767"/>
    </source>
</evidence>
<dbReference type="InterPro" id="IPR032861">
    <property type="entry name" value="TAXi_N"/>
</dbReference>
<dbReference type="InterPro" id="IPR032799">
    <property type="entry name" value="TAXi_C"/>
</dbReference>
<dbReference type="Proteomes" id="UP001632038">
    <property type="component" value="Unassembled WGS sequence"/>
</dbReference>
<dbReference type="PROSITE" id="PS51767">
    <property type="entry name" value="PEPTIDASE_A1"/>
    <property type="match status" value="1"/>
</dbReference>
<keyword evidence="3" id="KW-0732">Signal</keyword>
<protein>
    <recommendedName>
        <fullName evidence="4">Peptidase A1 domain-containing protein</fullName>
    </recommendedName>
</protein>
<dbReference type="SUPFAM" id="SSF50630">
    <property type="entry name" value="Acid proteases"/>
    <property type="match status" value="1"/>
</dbReference>
<dbReference type="Pfam" id="PF14541">
    <property type="entry name" value="TAXi_C"/>
    <property type="match status" value="1"/>
</dbReference>
<evidence type="ECO:0000313" key="5">
    <source>
        <dbReference type="EMBL" id="KAL3618308.1"/>
    </source>
</evidence>
<evidence type="ECO:0000256" key="3">
    <source>
        <dbReference type="SAM" id="SignalP"/>
    </source>
</evidence>
<sequence>MTFQLYSSILLILFSYIPVKSLASENNFENVETVSECRRLFNGPPNSVVLGHPRPTLYSECSFDLHTDLKMRPESTFEVFQMYGPCSPSTRTTPTNMPSTQDILHRERQRVEYLQARFKTNSTTKKYDSRFQDTKETADLPVSFSTSNYAISISLGRPQQVQTLIFDTASDITWTNRFHPYASNSLYIISCASPLCSMFLPRHTCEKFSNIENACYYRIEYASGLYSKGVFSMDILNITQTGEIFPQFLFGCHTDANFDPTQLYGADGVLGLGRTPISFVSQTEPIYKGNFSYCFPSSTSSTGFLKLGPRDYPNNMKFTKLIFNPNSPLFYFINITSIRVGHVELSIQGSDWMFPGTIIDTGTVVTRLPMNVYRTMRNEFQKQMQNSGYNQMLPFPGSIMDTCYNNNIDLINSVPIITFTFEGGVAVDMDASATLYALGASNMVCLAFSGNSDSSQLNIFGNTQQKKLEVVYDVVGGKLGFIPGGCL</sequence>
<feature type="active site" evidence="2">
    <location>
        <position position="360"/>
    </location>
</feature>
<dbReference type="InterPro" id="IPR033121">
    <property type="entry name" value="PEPTIDASE_A1"/>
</dbReference>
<feature type="active site" evidence="2">
    <location>
        <position position="167"/>
    </location>
</feature>
<dbReference type="InterPro" id="IPR021109">
    <property type="entry name" value="Peptidase_aspartic_dom_sf"/>
</dbReference>
<name>A0ABD3BLG9_9LAMI</name>
<proteinExistence type="inferred from homology"/>
<evidence type="ECO:0000256" key="1">
    <source>
        <dbReference type="ARBA" id="ARBA00007447"/>
    </source>
</evidence>
<accession>A0ABD3BLG9</accession>
<dbReference type="InterPro" id="IPR001461">
    <property type="entry name" value="Aspartic_peptidase_A1"/>
</dbReference>
<reference evidence="6" key="1">
    <citation type="journal article" date="2024" name="IScience">
        <title>Strigolactones Initiate the Formation of Haustorium-like Structures in Castilleja.</title>
        <authorList>
            <person name="Buerger M."/>
            <person name="Peterson D."/>
            <person name="Chory J."/>
        </authorList>
    </citation>
    <scope>NUCLEOTIDE SEQUENCE [LARGE SCALE GENOMIC DNA]</scope>
</reference>
<organism evidence="5 6">
    <name type="scientific">Castilleja foliolosa</name>
    <dbReference type="NCBI Taxonomy" id="1961234"/>
    <lineage>
        <taxon>Eukaryota</taxon>
        <taxon>Viridiplantae</taxon>
        <taxon>Streptophyta</taxon>
        <taxon>Embryophyta</taxon>
        <taxon>Tracheophyta</taxon>
        <taxon>Spermatophyta</taxon>
        <taxon>Magnoliopsida</taxon>
        <taxon>eudicotyledons</taxon>
        <taxon>Gunneridae</taxon>
        <taxon>Pentapetalae</taxon>
        <taxon>asterids</taxon>
        <taxon>lamiids</taxon>
        <taxon>Lamiales</taxon>
        <taxon>Orobanchaceae</taxon>
        <taxon>Pedicularideae</taxon>
        <taxon>Castillejinae</taxon>
        <taxon>Castilleja</taxon>
    </lineage>
</organism>
<comment type="similarity">
    <text evidence="1">Belongs to the peptidase A1 family.</text>
</comment>
<keyword evidence="6" id="KW-1185">Reference proteome</keyword>
<dbReference type="EMBL" id="JAVIJP010000081">
    <property type="protein sequence ID" value="KAL3618308.1"/>
    <property type="molecule type" value="Genomic_DNA"/>
</dbReference>
<comment type="caution">
    <text evidence="5">The sequence shown here is derived from an EMBL/GenBank/DDBJ whole genome shotgun (WGS) entry which is preliminary data.</text>
</comment>
<gene>
    <name evidence="5" type="ORF">CASFOL_038629</name>
</gene>
<dbReference type="AlphaFoldDB" id="A0ABD3BLG9"/>
<feature type="chain" id="PRO_5044847889" description="Peptidase A1 domain-containing protein" evidence="3">
    <location>
        <begin position="24"/>
        <end position="487"/>
    </location>
</feature>